<dbReference type="PROSITE" id="PS51275">
    <property type="entry name" value="PEPTIDASE_C26_GGH"/>
    <property type="match status" value="1"/>
</dbReference>
<dbReference type="EC" id="3.4.19.9" evidence="3 8"/>
<reference evidence="9" key="1">
    <citation type="submission" date="2013-07" db="EMBL/GenBank/DDBJ databases">
        <authorList>
            <person name="Geib S."/>
        </authorList>
    </citation>
    <scope>NUCLEOTIDE SEQUENCE</scope>
</reference>
<comment type="catalytic activity">
    <reaction evidence="8">
        <text>(6S)-5,6,7,8-tetrahydrofolyl-(gamma-L-Glu)(n) + (n-1) H2O = (6S)-5,6,7,8-tetrahydrofolate + (n-1) L-glutamate</text>
        <dbReference type="Rhea" id="RHEA:56784"/>
        <dbReference type="Rhea" id="RHEA-COMP:14738"/>
        <dbReference type="ChEBI" id="CHEBI:15377"/>
        <dbReference type="ChEBI" id="CHEBI:29985"/>
        <dbReference type="ChEBI" id="CHEBI:57453"/>
        <dbReference type="ChEBI" id="CHEBI:141005"/>
        <dbReference type="EC" id="3.4.19.9"/>
    </reaction>
</comment>
<evidence type="ECO:0000256" key="7">
    <source>
        <dbReference type="PIRSR" id="PIRSR615527-1"/>
    </source>
</evidence>
<evidence type="ECO:0000256" key="8">
    <source>
        <dbReference type="PROSITE-ProRule" id="PRU00607"/>
    </source>
</evidence>
<comment type="subcellular location">
    <subcellularLocation>
        <location evidence="1">Secreted</location>
        <location evidence="1">Extracellular space</location>
    </subcellularLocation>
</comment>
<protein>
    <recommendedName>
        <fullName evidence="3 8">folate gamma-glutamyl hydrolase</fullName>
        <ecNumber evidence="3 8">3.4.19.9</ecNumber>
    </recommendedName>
</protein>
<dbReference type="Gene3D" id="3.40.50.880">
    <property type="match status" value="1"/>
</dbReference>
<feature type="active site" description="Nucleophile" evidence="7 8">
    <location>
        <position position="118"/>
    </location>
</feature>
<evidence type="ECO:0000256" key="2">
    <source>
        <dbReference type="ARBA" id="ARBA00011083"/>
    </source>
</evidence>
<evidence type="ECO:0000256" key="3">
    <source>
        <dbReference type="ARBA" id="ARBA00012886"/>
    </source>
</evidence>
<dbReference type="PROSITE" id="PS51273">
    <property type="entry name" value="GATASE_TYPE_1"/>
    <property type="match status" value="1"/>
</dbReference>
<dbReference type="PANTHER" id="PTHR11315">
    <property type="entry name" value="PROTEASE FAMILY C26 GAMMA-GLUTAMYL HYDROLASE"/>
    <property type="match status" value="1"/>
</dbReference>
<comment type="similarity">
    <text evidence="2">Belongs to the peptidase C26 family.</text>
</comment>
<dbReference type="InterPro" id="IPR011697">
    <property type="entry name" value="Peptidase_C26"/>
</dbReference>
<dbReference type="GO" id="GO:0005576">
    <property type="term" value="C:extracellular region"/>
    <property type="evidence" value="ECO:0007669"/>
    <property type="project" value="UniProtKB-SubCell"/>
</dbReference>
<dbReference type="GO" id="GO:0034722">
    <property type="term" value="F:gamma-glutamyl-peptidase activity"/>
    <property type="evidence" value="ECO:0007669"/>
    <property type="project" value="UniProtKB-UniRule"/>
</dbReference>
<evidence type="ECO:0000256" key="6">
    <source>
        <dbReference type="ARBA" id="ARBA00022801"/>
    </source>
</evidence>
<dbReference type="EMBL" id="GAMC01007744">
    <property type="protein sequence ID" value="JAB98811.1"/>
    <property type="molecule type" value="mRNA"/>
</dbReference>
<dbReference type="GO" id="GO:0005773">
    <property type="term" value="C:vacuole"/>
    <property type="evidence" value="ECO:0007669"/>
    <property type="project" value="TreeGrafter"/>
</dbReference>
<dbReference type="Pfam" id="PF07722">
    <property type="entry name" value="Peptidase_C26"/>
    <property type="match status" value="1"/>
</dbReference>
<dbReference type="InterPro" id="IPR029062">
    <property type="entry name" value="Class_I_gatase-like"/>
</dbReference>
<sequence length="300" mass="34507">MNGCAAVVKPFVGVLCIDRAKEMSCGISSYIDNEYVEYLEAAGAEVVPIWIDKSLDYYEDILSKVNGVLLPGGAVFVNENDPARLELTNHCVTAARIIIEIAKKKHNEGIHLPVWGTCLGFQLLIMYTTDMANTAYGRDPREKCQYMNCYLPVEFLPDFRESRLLAKLSAELQRKMEIEPFGNHRHMYCVSIEFCKTINDDWHVLAKNKDGHGLEFASIMEHRRYHFFGTQFHPESHCSPQCQPVRDYLSNFFVNQCRLCKNRFANDNDAKRHLIRNFPITSEGKRHARVFSELTDYPPE</sequence>
<dbReference type="OrthoDB" id="64220at2759"/>
<reference evidence="9" key="2">
    <citation type="journal article" date="2014" name="BMC Genomics">
        <title>A genomic perspective to assessing quality of mass-reared SIT flies used in Mediterranean fruit fly (Ceratitis capitata) eradication in California.</title>
        <authorList>
            <person name="Calla B."/>
            <person name="Hall B."/>
            <person name="Hou S."/>
            <person name="Geib S.M."/>
        </authorList>
    </citation>
    <scope>NUCLEOTIDE SEQUENCE</scope>
</reference>
<evidence type="ECO:0000313" key="9">
    <source>
        <dbReference type="EMBL" id="JAB98811.1"/>
    </source>
</evidence>
<organism evidence="9">
    <name type="scientific">Ceratitis capitata</name>
    <name type="common">Mediterranean fruit fly</name>
    <name type="synonym">Tephritis capitata</name>
    <dbReference type="NCBI Taxonomy" id="7213"/>
    <lineage>
        <taxon>Eukaryota</taxon>
        <taxon>Metazoa</taxon>
        <taxon>Ecdysozoa</taxon>
        <taxon>Arthropoda</taxon>
        <taxon>Hexapoda</taxon>
        <taxon>Insecta</taxon>
        <taxon>Pterygota</taxon>
        <taxon>Neoptera</taxon>
        <taxon>Endopterygota</taxon>
        <taxon>Diptera</taxon>
        <taxon>Brachycera</taxon>
        <taxon>Muscomorpha</taxon>
        <taxon>Tephritoidea</taxon>
        <taxon>Tephritidae</taxon>
        <taxon>Ceratitis</taxon>
        <taxon>Ceratitis</taxon>
    </lineage>
</organism>
<proteinExistence type="evidence at transcript level"/>
<dbReference type="AlphaFoldDB" id="W8BZQ1"/>
<evidence type="ECO:0000256" key="5">
    <source>
        <dbReference type="ARBA" id="ARBA00022729"/>
    </source>
</evidence>
<feature type="active site" description="Proton donor" evidence="7">
    <location>
        <position position="233"/>
    </location>
</feature>
<keyword evidence="4" id="KW-0964">Secreted</keyword>
<evidence type="ECO:0000256" key="4">
    <source>
        <dbReference type="ARBA" id="ARBA00022525"/>
    </source>
</evidence>
<name>W8BZQ1_CERCA</name>
<dbReference type="PANTHER" id="PTHR11315:SF0">
    <property type="entry name" value="FOLATE GAMMA-GLUTAMYL HYDROLASE"/>
    <property type="match status" value="1"/>
</dbReference>
<dbReference type="InterPro" id="IPR015527">
    <property type="entry name" value="Pept_C26_g-glut_hydrolase"/>
</dbReference>
<keyword evidence="5" id="KW-0732">Signal</keyword>
<gene>
    <name evidence="9" type="primary">GGHA</name>
</gene>
<dbReference type="SUPFAM" id="SSF52317">
    <property type="entry name" value="Class I glutamine amidotransferase-like"/>
    <property type="match status" value="1"/>
</dbReference>
<feature type="active site" evidence="8">
    <location>
        <position position="233"/>
    </location>
</feature>
<keyword evidence="6 8" id="KW-0378">Hydrolase</keyword>
<dbReference type="GO" id="GO:0046900">
    <property type="term" value="P:tetrahydrofolylpolyglutamate metabolic process"/>
    <property type="evidence" value="ECO:0007669"/>
    <property type="project" value="TreeGrafter"/>
</dbReference>
<evidence type="ECO:0000256" key="1">
    <source>
        <dbReference type="ARBA" id="ARBA00004239"/>
    </source>
</evidence>
<accession>W8BZQ1</accession>